<dbReference type="Pfam" id="PF12833">
    <property type="entry name" value="HTH_18"/>
    <property type="match status" value="1"/>
</dbReference>
<dbReference type="Proteomes" id="UP000585050">
    <property type="component" value="Unassembled WGS sequence"/>
</dbReference>
<dbReference type="GO" id="GO:0003700">
    <property type="term" value="F:DNA-binding transcription factor activity"/>
    <property type="evidence" value="ECO:0007669"/>
    <property type="project" value="InterPro"/>
</dbReference>
<dbReference type="InterPro" id="IPR003661">
    <property type="entry name" value="HisK_dim/P_dom"/>
</dbReference>
<dbReference type="InterPro" id="IPR011047">
    <property type="entry name" value="Quinoprotein_ADH-like_sf"/>
</dbReference>
<evidence type="ECO:0000259" key="13">
    <source>
        <dbReference type="PROSITE" id="PS01124"/>
    </source>
</evidence>
<organism evidence="16 17">
    <name type="scientific">Flammeovirga agarivorans</name>
    <dbReference type="NCBI Taxonomy" id="2726742"/>
    <lineage>
        <taxon>Bacteria</taxon>
        <taxon>Pseudomonadati</taxon>
        <taxon>Bacteroidota</taxon>
        <taxon>Cytophagia</taxon>
        <taxon>Cytophagales</taxon>
        <taxon>Flammeovirgaceae</taxon>
        <taxon>Flammeovirga</taxon>
    </lineage>
</organism>
<evidence type="ECO:0000313" key="16">
    <source>
        <dbReference type="EMBL" id="NLR93448.1"/>
    </source>
</evidence>
<dbReference type="Pfam" id="PF07494">
    <property type="entry name" value="Reg_prop"/>
    <property type="match status" value="2"/>
</dbReference>
<protein>
    <recommendedName>
        <fullName evidence="2">histidine kinase</fullName>
        <ecNumber evidence="2">2.7.13.3</ecNumber>
    </recommendedName>
</protein>
<dbReference type="InterPro" id="IPR009057">
    <property type="entry name" value="Homeodomain-like_sf"/>
</dbReference>
<dbReference type="InterPro" id="IPR036097">
    <property type="entry name" value="HisK_dim/P_sf"/>
</dbReference>
<dbReference type="SUPFAM" id="SSF63829">
    <property type="entry name" value="Calcium-dependent phosphotriesterase"/>
    <property type="match status" value="1"/>
</dbReference>
<keyword evidence="6" id="KW-0418">Kinase</keyword>
<evidence type="ECO:0000256" key="9">
    <source>
        <dbReference type="ARBA" id="ARBA00023015"/>
    </source>
</evidence>
<dbReference type="SUPFAM" id="SSF52172">
    <property type="entry name" value="CheY-like"/>
    <property type="match status" value="1"/>
</dbReference>
<feature type="modified residue" description="4-aspartylphosphate" evidence="11">
    <location>
        <position position="1156"/>
    </location>
</feature>
<dbReference type="EC" id="2.7.13.3" evidence="2"/>
<dbReference type="SMART" id="SM00388">
    <property type="entry name" value="HisKA"/>
    <property type="match status" value="1"/>
</dbReference>
<keyword evidence="17" id="KW-1185">Reference proteome</keyword>
<dbReference type="InterPro" id="IPR005467">
    <property type="entry name" value="His_kinase_dom"/>
</dbReference>
<dbReference type="Pfam" id="PF07495">
    <property type="entry name" value="Y_Y_Y"/>
    <property type="match status" value="1"/>
</dbReference>
<dbReference type="PROSITE" id="PS50109">
    <property type="entry name" value="HIS_KIN"/>
    <property type="match status" value="1"/>
</dbReference>
<evidence type="ECO:0000256" key="2">
    <source>
        <dbReference type="ARBA" id="ARBA00012438"/>
    </source>
</evidence>
<dbReference type="GO" id="GO:0000155">
    <property type="term" value="F:phosphorelay sensor kinase activity"/>
    <property type="evidence" value="ECO:0007669"/>
    <property type="project" value="InterPro"/>
</dbReference>
<dbReference type="Gene3D" id="1.10.10.60">
    <property type="entry name" value="Homeodomain-like"/>
    <property type="match status" value="1"/>
</dbReference>
<evidence type="ECO:0000313" key="17">
    <source>
        <dbReference type="Proteomes" id="UP000585050"/>
    </source>
</evidence>
<evidence type="ECO:0000256" key="11">
    <source>
        <dbReference type="PROSITE-ProRule" id="PRU00169"/>
    </source>
</evidence>
<dbReference type="PROSITE" id="PS01124">
    <property type="entry name" value="HTH_ARAC_FAMILY_2"/>
    <property type="match status" value="1"/>
</dbReference>
<dbReference type="Pfam" id="PF02518">
    <property type="entry name" value="HATPase_c"/>
    <property type="match status" value="1"/>
</dbReference>
<keyword evidence="8" id="KW-0902">Two-component regulatory system</keyword>
<keyword evidence="12" id="KW-0472">Membrane</keyword>
<proteinExistence type="predicted"/>
<keyword evidence="7" id="KW-0067">ATP-binding</keyword>
<dbReference type="InterPro" id="IPR011006">
    <property type="entry name" value="CheY-like_superfamily"/>
</dbReference>
<dbReference type="InterPro" id="IPR036890">
    <property type="entry name" value="HATPase_C_sf"/>
</dbReference>
<dbReference type="InterPro" id="IPR003594">
    <property type="entry name" value="HATPase_dom"/>
</dbReference>
<evidence type="ECO:0000256" key="1">
    <source>
        <dbReference type="ARBA" id="ARBA00000085"/>
    </source>
</evidence>
<evidence type="ECO:0000259" key="14">
    <source>
        <dbReference type="PROSITE" id="PS50109"/>
    </source>
</evidence>
<dbReference type="FunFam" id="3.30.565.10:FF:000037">
    <property type="entry name" value="Hybrid sensor histidine kinase/response regulator"/>
    <property type="match status" value="1"/>
</dbReference>
<reference evidence="16 17" key="1">
    <citation type="submission" date="2020-04" db="EMBL/GenBank/DDBJ databases">
        <title>Flammeovirga sp. SR4, a novel species isolated from seawater.</title>
        <authorList>
            <person name="Wang X."/>
        </authorList>
    </citation>
    <scope>NUCLEOTIDE SEQUENCE [LARGE SCALE GENOMIC DNA]</scope>
    <source>
        <strain evidence="16 17">SR4</strain>
    </source>
</reference>
<dbReference type="SUPFAM" id="SSF50998">
    <property type="entry name" value="Quinoprotein alcohol dehydrogenase-like"/>
    <property type="match status" value="1"/>
</dbReference>
<dbReference type="CDD" id="cd00082">
    <property type="entry name" value="HisKA"/>
    <property type="match status" value="1"/>
</dbReference>
<dbReference type="PROSITE" id="PS50110">
    <property type="entry name" value="RESPONSE_REGULATORY"/>
    <property type="match status" value="1"/>
</dbReference>
<keyword evidence="12" id="KW-1133">Transmembrane helix</keyword>
<evidence type="ECO:0000256" key="10">
    <source>
        <dbReference type="ARBA" id="ARBA00023163"/>
    </source>
</evidence>
<dbReference type="InterPro" id="IPR013783">
    <property type="entry name" value="Ig-like_fold"/>
</dbReference>
<feature type="domain" description="Response regulatory" evidence="15">
    <location>
        <begin position="1107"/>
        <end position="1223"/>
    </location>
</feature>
<keyword evidence="12" id="KW-0812">Transmembrane</keyword>
<dbReference type="Pfam" id="PF00072">
    <property type="entry name" value="Response_reg"/>
    <property type="match status" value="1"/>
</dbReference>
<comment type="caution">
    <text evidence="16">The sequence shown here is derived from an EMBL/GenBank/DDBJ whole genome shotgun (WGS) entry which is preliminary data.</text>
</comment>
<gene>
    <name evidence="16" type="ORF">HGP29_19785</name>
</gene>
<dbReference type="InterPro" id="IPR015943">
    <property type="entry name" value="WD40/YVTN_repeat-like_dom_sf"/>
</dbReference>
<keyword evidence="10" id="KW-0804">Transcription</keyword>
<dbReference type="Gene3D" id="1.10.287.130">
    <property type="match status" value="1"/>
</dbReference>
<evidence type="ECO:0000256" key="3">
    <source>
        <dbReference type="ARBA" id="ARBA00022553"/>
    </source>
</evidence>
<evidence type="ECO:0000259" key="15">
    <source>
        <dbReference type="PROSITE" id="PS50110"/>
    </source>
</evidence>
<dbReference type="Gene3D" id="3.40.50.2300">
    <property type="match status" value="1"/>
</dbReference>
<keyword evidence="5" id="KW-0547">Nucleotide-binding</keyword>
<dbReference type="PRINTS" id="PR00344">
    <property type="entry name" value="BCTRLSENSOR"/>
</dbReference>
<dbReference type="SMART" id="SM00448">
    <property type="entry name" value="REC"/>
    <property type="match status" value="1"/>
</dbReference>
<dbReference type="InterPro" id="IPR004358">
    <property type="entry name" value="Sig_transdc_His_kin-like_C"/>
</dbReference>
<dbReference type="Gene3D" id="2.130.10.10">
    <property type="entry name" value="YVTN repeat-like/Quinoprotein amine dehydrogenase"/>
    <property type="match status" value="3"/>
</dbReference>
<dbReference type="SMART" id="SM00342">
    <property type="entry name" value="HTH_ARAC"/>
    <property type="match status" value="1"/>
</dbReference>
<dbReference type="Gene3D" id="2.60.40.10">
    <property type="entry name" value="Immunoglobulins"/>
    <property type="match status" value="1"/>
</dbReference>
<dbReference type="SUPFAM" id="SSF47384">
    <property type="entry name" value="Homodimeric domain of signal transducing histidine kinase"/>
    <property type="match status" value="1"/>
</dbReference>
<sequence length="1365" mass="157262">MKYIYQVIFLVLYLLTPINSLGVENFEIQKLTVSQGLAHSDVRGICQDDYGFLWIATLKGLSMFNGKEVTNFQYNQFNKSDFPTNRIIAMKKGKGPYLYLLLENHGISIFNTDDYTIKNFHLLNDKDNVNLLDLRTMSLLYMDGYGDKLFLASRKGFVYQVNLDANGKPVQIEKLKIINDLTKKDYRIRSILADDDGNLWVCSRNGLYLRQKGDDIKKVNFKNKNITDLKKIFKINKDNYLIGTNQSAYKFNLKTGNVKRILANKKINEVTGFLKRENNELWIGTNNGIWIKPEHGKPRHLIPDESSMVNRISVLYKDNSNSLWIGCNAIGVRYINTKSQVVDNIPLKTGQEDGIKKGFITSISKIDNYLLIGSMDTDLYFYDLNKKEFTTSRVFNNSNFVTKILVTKDRRIWIGTRNNGLKVSKKPFTSIADLEWINARNEIKNAEKVRGKISYIQDLFEDKYNNLWVSSHDLPLFRYNISEKTVQLYEGYDNNEIQVSNLYYEPTKDLIWLSTMNYGLFRLTVENDKIKSTRHYKSNLNDATTISSNYTWSVVRDFNDKIWVGTIGGGLNLLKDEEKGIFEKLNATNSDSDIECLLVDAIQKKIWYAGGTIASYDPQTKENIIYSRVDGVKNENGFKVGADYLAEDGIMYFGGVENLSFIDPNKLIHNNFNPTINLTSLSVNESPVHIGQEVDGRVILEKGLHITDKFVLGPDQKNFNISFIAIYPSAVNQVEYQYKLEGYDSHWIRVNKGENKVYFSNLPSGEYTFNVRTRISNGEWSIPATVKIKIEKPFWKQWYFILTLIIVVMVILVIININYLRQQKLAHKLEITELEREKDQELIDQKLKFYTNISHELRTPLTLMKGPLEDLVSNHSIRSSLREKVLLAYNQTNKLLDLVNQLLDFRKIENEKIQLNLQNGNFYDFIHEIFTTFNYKAKSKQIDYKFTSKKGDYIMAFDKSKMETVFMNLFSNAFKFTEEGGAIKLKLNTFEKDNQPTLSITVEDNGLGIDEKSISKIFDRFYQTGNANSIRISGSGIGLSIAKEIIEVHEGSLSVTSKEAVGTTFVIELPMKTVENNTSEVLPENYFIEDVNLKQDEEENQNIEGAKILIVEDNTDIRNFIINLFEGSCEVLDAENGQEALNIIKKDKEIDLIISDIMMPVMDGLDFCKHVKKDPDTWHIPIFLLTARTSTSHELEGLEYGADMYITKPFSPAVLKKTVYNTLKHRKRLSTMYNDVIKLQKPISLYEEEKEGEFLKEMVTIVEKYLSSPDFKVHTIVTEMGMSQSVLYKKLKEVTGKSIIEFVKDIRMRKAGELLLKGDKKVFEIADEVGIGDIKYFRKCFKEHYGMSSTEYMKKMKSFSEETQE</sequence>
<evidence type="ECO:0000256" key="8">
    <source>
        <dbReference type="ARBA" id="ARBA00023012"/>
    </source>
</evidence>
<accession>A0A7X8SNF9</accession>
<keyword evidence="3 11" id="KW-0597">Phosphoprotein</keyword>
<keyword evidence="4" id="KW-0808">Transferase</keyword>
<feature type="transmembrane region" description="Helical" evidence="12">
    <location>
        <begin position="798"/>
        <end position="820"/>
    </location>
</feature>
<name>A0A7X8SNF9_9BACT</name>
<dbReference type="InterPro" id="IPR018060">
    <property type="entry name" value="HTH_AraC"/>
</dbReference>
<dbReference type="InterPro" id="IPR011123">
    <property type="entry name" value="Y_Y_Y"/>
</dbReference>
<evidence type="ECO:0000256" key="4">
    <source>
        <dbReference type="ARBA" id="ARBA00022679"/>
    </source>
</evidence>
<evidence type="ECO:0000256" key="7">
    <source>
        <dbReference type="ARBA" id="ARBA00022840"/>
    </source>
</evidence>
<keyword evidence="9" id="KW-0805">Transcription regulation</keyword>
<dbReference type="InterPro" id="IPR011110">
    <property type="entry name" value="Reg_prop"/>
</dbReference>
<dbReference type="GO" id="GO:0005524">
    <property type="term" value="F:ATP binding"/>
    <property type="evidence" value="ECO:0007669"/>
    <property type="project" value="UniProtKB-KW"/>
</dbReference>
<dbReference type="SMART" id="SM00387">
    <property type="entry name" value="HATPase_c"/>
    <property type="match status" value="1"/>
</dbReference>
<dbReference type="FunFam" id="1.10.287.130:FF:000045">
    <property type="entry name" value="Two-component system sensor histidine kinase/response regulator"/>
    <property type="match status" value="1"/>
</dbReference>
<dbReference type="InterPro" id="IPR001789">
    <property type="entry name" value="Sig_transdc_resp-reg_receiver"/>
</dbReference>
<comment type="catalytic activity">
    <reaction evidence="1">
        <text>ATP + protein L-histidine = ADP + protein N-phospho-L-histidine.</text>
        <dbReference type="EC" id="2.7.13.3"/>
    </reaction>
</comment>
<dbReference type="Gene3D" id="3.30.565.10">
    <property type="entry name" value="Histidine kinase-like ATPase, C-terminal domain"/>
    <property type="match status" value="1"/>
</dbReference>
<dbReference type="EMBL" id="JABAIL010000006">
    <property type="protein sequence ID" value="NLR93448.1"/>
    <property type="molecule type" value="Genomic_DNA"/>
</dbReference>
<evidence type="ECO:0000256" key="6">
    <source>
        <dbReference type="ARBA" id="ARBA00022777"/>
    </source>
</evidence>
<dbReference type="RefSeq" id="WP_168884159.1">
    <property type="nucleotide sequence ID" value="NZ_JABAIL010000006.1"/>
</dbReference>
<dbReference type="GO" id="GO:0043565">
    <property type="term" value="F:sequence-specific DNA binding"/>
    <property type="evidence" value="ECO:0007669"/>
    <property type="project" value="InterPro"/>
</dbReference>
<evidence type="ECO:0000256" key="5">
    <source>
        <dbReference type="ARBA" id="ARBA00022741"/>
    </source>
</evidence>
<evidence type="ECO:0000256" key="12">
    <source>
        <dbReference type="SAM" id="Phobius"/>
    </source>
</evidence>
<feature type="domain" description="Histidine kinase" evidence="14">
    <location>
        <begin position="852"/>
        <end position="1073"/>
    </location>
</feature>
<dbReference type="Pfam" id="PF00512">
    <property type="entry name" value="HisKA"/>
    <property type="match status" value="1"/>
</dbReference>
<dbReference type="PANTHER" id="PTHR43547">
    <property type="entry name" value="TWO-COMPONENT HISTIDINE KINASE"/>
    <property type="match status" value="1"/>
</dbReference>
<dbReference type="PANTHER" id="PTHR43547:SF2">
    <property type="entry name" value="HYBRID SIGNAL TRANSDUCTION HISTIDINE KINASE C"/>
    <property type="match status" value="1"/>
</dbReference>
<dbReference type="SUPFAM" id="SSF55874">
    <property type="entry name" value="ATPase domain of HSP90 chaperone/DNA topoisomerase II/histidine kinase"/>
    <property type="match status" value="1"/>
</dbReference>
<feature type="domain" description="HTH araC/xylS-type" evidence="13">
    <location>
        <begin position="1256"/>
        <end position="1355"/>
    </location>
</feature>
<dbReference type="SUPFAM" id="SSF46689">
    <property type="entry name" value="Homeodomain-like"/>
    <property type="match status" value="1"/>
</dbReference>